<evidence type="ECO:0000259" key="2">
    <source>
        <dbReference type="PROSITE" id="PS50102"/>
    </source>
</evidence>
<organism evidence="3 4">
    <name type="scientific">Polystyrenella longa</name>
    <dbReference type="NCBI Taxonomy" id="2528007"/>
    <lineage>
        <taxon>Bacteria</taxon>
        <taxon>Pseudomonadati</taxon>
        <taxon>Planctomycetota</taxon>
        <taxon>Planctomycetia</taxon>
        <taxon>Planctomycetales</taxon>
        <taxon>Planctomycetaceae</taxon>
        <taxon>Polystyrenella</taxon>
    </lineage>
</organism>
<dbReference type="Gene3D" id="3.30.70.330">
    <property type="match status" value="1"/>
</dbReference>
<dbReference type="Pfam" id="PF00076">
    <property type="entry name" value="RRM_1"/>
    <property type="match status" value="1"/>
</dbReference>
<evidence type="ECO:0000313" key="3">
    <source>
        <dbReference type="EMBL" id="QDU81149.1"/>
    </source>
</evidence>
<dbReference type="AlphaFoldDB" id="A0A518CPJ4"/>
<name>A0A518CPJ4_9PLAN</name>
<dbReference type="InterPro" id="IPR000504">
    <property type="entry name" value="RRM_dom"/>
</dbReference>
<dbReference type="PROSITE" id="PS50102">
    <property type="entry name" value="RRM"/>
    <property type="match status" value="1"/>
</dbReference>
<sequence length="114" mass="12851">MTNIYVSNLPYDLEESELRREFEFFGRVVSVRIVTDPATRRSRGFAFVTMPSMEDADEAIHRLTGKSFHGRQLRVSEANDDRNSSRPADPTAGANHAREVFDRLFSGSNPATSN</sequence>
<dbReference type="OrthoDB" id="9798855at2"/>
<feature type="domain" description="RRM" evidence="2">
    <location>
        <begin position="2"/>
        <end position="80"/>
    </location>
</feature>
<dbReference type="Proteomes" id="UP000317178">
    <property type="component" value="Chromosome"/>
</dbReference>
<dbReference type="GO" id="GO:0003723">
    <property type="term" value="F:RNA binding"/>
    <property type="evidence" value="ECO:0007669"/>
    <property type="project" value="InterPro"/>
</dbReference>
<dbReference type="EMBL" id="CP036281">
    <property type="protein sequence ID" value="QDU81149.1"/>
    <property type="molecule type" value="Genomic_DNA"/>
</dbReference>
<proteinExistence type="predicted"/>
<evidence type="ECO:0000256" key="1">
    <source>
        <dbReference type="SAM" id="MobiDB-lite"/>
    </source>
</evidence>
<gene>
    <name evidence="3" type="ORF">Pla110_28860</name>
</gene>
<dbReference type="InterPro" id="IPR050441">
    <property type="entry name" value="RBM"/>
</dbReference>
<dbReference type="SMART" id="SM00360">
    <property type="entry name" value="RRM"/>
    <property type="match status" value="1"/>
</dbReference>
<keyword evidence="4" id="KW-1185">Reference proteome</keyword>
<dbReference type="CDD" id="cd00590">
    <property type="entry name" value="RRM_SF"/>
    <property type="match status" value="1"/>
</dbReference>
<dbReference type="PANTHER" id="PTHR48034">
    <property type="entry name" value="TRANSFORMER-2 SEX-DETERMINING PROTEIN-RELATED"/>
    <property type="match status" value="1"/>
</dbReference>
<dbReference type="RefSeq" id="WP_144996357.1">
    <property type="nucleotide sequence ID" value="NZ_CP036281.1"/>
</dbReference>
<evidence type="ECO:0000313" key="4">
    <source>
        <dbReference type="Proteomes" id="UP000317178"/>
    </source>
</evidence>
<accession>A0A518CPJ4</accession>
<dbReference type="SUPFAM" id="SSF54928">
    <property type="entry name" value="RNA-binding domain, RBD"/>
    <property type="match status" value="1"/>
</dbReference>
<feature type="region of interest" description="Disordered" evidence="1">
    <location>
        <begin position="70"/>
        <end position="114"/>
    </location>
</feature>
<dbReference type="KEGG" id="plon:Pla110_28860"/>
<protein>
    <submittedName>
        <fullName evidence="3">RNA recognition motif (RRM, RBD, or RNP domain)</fullName>
    </submittedName>
</protein>
<reference evidence="3 4" key="1">
    <citation type="submission" date="2019-02" db="EMBL/GenBank/DDBJ databases">
        <title>Deep-cultivation of Planctomycetes and their phenomic and genomic characterization uncovers novel biology.</title>
        <authorList>
            <person name="Wiegand S."/>
            <person name="Jogler M."/>
            <person name="Boedeker C."/>
            <person name="Pinto D."/>
            <person name="Vollmers J."/>
            <person name="Rivas-Marin E."/>
            <person name="Kohn T."/>
            <person name="Peeters S.H."/>
            <person name="Heuer A."/>
            <person name="Rast P."/>
            <person name="Oberbeckmann S."/>
            <person name="Bunk B."/>
            <person name="Jeske O."/>
            <person name="Meyerdierks A."/>
            <person name="Storesund J.E."/>
            <person name="Kallscheuer N."/>
            <person name="Luecker S."/>
            <person name="Lage O.M."/>
            <person name="Pohl T."/>
            <person name="Merkel B.J."/>
            <person name="Hornburger P."/>
            <person name="Mueller R.-W."/>
            <person name="Bruemmer F."/>
            <person name="Labrenz M."/>
            <person name="Spormann A.M."/>
            <person name="Op den Camp H."/>
            <person name="Overmann J."/>
            <person name="Amann R."/>
            <person name="Jetten M.S.M."/>
            <person name="Mascher T."/>
            <person name="Medema M.H."/>
            <person name="Devos D.P."/>
            <person name="Kaster A.-K."/>
            <person name="Ovreas L."/>
            <person name="Rohde M."/>
            <person name="Galperin M.Y."/>
            <person name="Jogler C."/>
        </authorList>
    </citation>
    <scope>NUCLEOTIDE SEQUENCE [LARGE SCALE GENOMIC DNA]</scope>
    <source>
        <strain evidence="3 4">Pla110</strain>
    </source>
</reference>
<dbReference type="InterPro" id="IPR035979">
    <property type="entry name" value="RBD_domain_sf"/>
</dbReference>
<dbReference type="InterPro" id="IPR012677">
    <property type="entry name" value="Nucleotide-bd_a/b_plait_sf"/>
</dbReference>